<dbReference type="PROSITE" id="PS50943">
    <property type="entry name" value="HTH_CROC1"/>
    <property type="match status" value="1"/>
</dbReference>
<gene>
    <name evidence="2" type="ORF">OG913_37405</name>
</gene>
<reference evidence="2" key="1">
    <citation type="submission" date="2022-10" db="EMBL/GenBank/DDBJ databases">
        <title>The complete genomes of actinobacterial strains from the NBC collection.</title>
        <authorList>
            <person name="Joergensen T.S."/>
            <person name="Alvarez Arevalo M."/>
            <person name="Sterndorff E.B."/>
            <person name="Faurdal D."/>
            <person name="Vuksanovic O."/>
            <person name="Mourched A.-S."/>
            <person name="Charusanti P."/>
            <person name="Shaw S."/>
            <person name="Blin K."/>
            <person name="Weber T."/>
        </authorList>
    </citation>
    <scope>NUCLEOTIDE SEQUENCE</scope>
    <source>
        <strain evidence="2">NBC_00254</strain>
    </source>
</reference>
<dbReference type="Pfam" id="PF13560">
    <property type="entry name" value="HTH_31"/>
    <property type="match status" value="1"/>
</dbReference>
<evidence type="ECO:0000259" key="1">
    <source>
        <dbReference type="PROSITE" id="PS50943"/>
    </source>
</evidence>
<keyword evidence="3" id="KW-1185">Reference proteome</keyword>
<evidence type="ECO:0000313" key="2">
    <source>
        <dbReference type="EMBL" id="WUP74970.1"/>
    </source>
</evidence>
<dbReference type="RefSeq" id="WP_205830954.1">
    <property type="nucleotide sequence ID" value="NZ_CP108086.1"/>
</dbReference>
<dbReference type="InterPro" id="IPR043917">
    <property type="entry name" value="DUF5753"/>
</dbReference>
<sequence>MRSPTVRHRRLGRELRRLREQTGLSPEVAAHQLGWSRSKLNRVENARLLPSAEDIGNACDLYGVDSSGKAGLIQLGKDAGKRGWWTAYSDVFTGSYIALESEATAIRMWEPTLVPGLLQSEDYAREIICATRPELASPDIDRRVDARMARKINLLGSHAPTVHALLDEGILHKPVGSPGLTARQLDHILQVAAWPNVTIQVLPLAAGAHGGMEGGFSVLSFDDEDPDVGYVEGPAGDVYVEATDQVRRLMLTFERILNICLSPEKSAELITAARSEHDLP</sequence>
<dbReference type="InterPro" id="IPR001387">
    <property type="entry name" value="Cro/C1-type_HTH"/>
</dbReference>
<name>A0ABZ1SPM4_9ACTN</name>
<dbReference type="SUPFAM" id="SSF47413">
    <property type="entry name" value="lambda repressor-like DNA-binding domains"/>
    <property type="match status" value="1"/>
</dbReference>
<protein>
    <submittedName>
        <fullName evidence="2">Helix-turn-helix domain-containing protein</fullName>
    </submittedName>
</protein>
<accession>A0ABZ1SPM4</accession>
<organism evidence="2 3">
    <name type="scientific">Microbispora hainanensis</name>
    <dbReference type="NCBI Taxonomy" id="568844"/>
    <lineage>
        <taxon>Bacteria</taxon>
        <taxon>Bacillati</taxon>
        <taxon>Actinomycetota</taxon>
        <taxon>Actinomycetes</taxon>
        <taxon>Streptosporangiales</taxon>
        <taxon>Streptosporangiaceae</taxon>
        <taxon>Microbispora</taxon>
    </lineage>
</organism>
<dbReference type="SMART" id="SM00530">
    <property type="entry name" value="HTH_XRE"/>
    <property type="match status" value="1"/>
</dbReference>
<dbReference type="EMBL" id="CP108085">
    <property type="protein sequence ID" value="WUP74970.1"/>
    <property type="molecule type" value="Genomic_DNA"/>
</dbReference>
<dbReference type="InterPro" id="IPR010982">
    <property type="entry name" value="Lambda_DNA-bd_dom_sf"/>
</dbReference>
<proteinExistence type="predicted"/>
<dbReference type="Proteomes" id="UP001432011">
    <property type="component" value="Chromosome"/>
</dbReference>
<dbReference type="Pfam" id="PF19054">
    <property type="entry name" value="DUF5753"/>
    <property type="match status" value="1"/>
</dbReference>
<evidence type="ECO:0000313" key="3">
    <source>
        <dbReference type="Proteomes" id="UP001432011"/>
    </source>
</evidence>
<dbReference type="Gene3D" id="1.10.260.40">
    <property type="entry name" value="lambda repressor-like DNA-binding domains"/>
    <property type="match status" value="1"/>
</dbReference>
<feature type="domain" description="HTH cro/C1-type" evidence="1">
    <location>
        <begin position="15"/>
        <end position="69"/>
    </location>
</feature>
<dbReference type="CDD" id="cd00093">
    <property type="entry name" value="HTH_XRE"/>
    <property type="match status" value="1"/>
</dbReference>